<organism evidence="3 4">
    <name type="scientific">Paenibacillus chartarius</name>
    <dbReference type="NCBI Taxonomy" id="747481"/>
    <lineage>
        <taxon>Bacteria</taxon>
        <taxon>Bacillati</taxon>
        <taxon>Bacillota</taxon>
        <taxon>Bacilli</taxon>
        <taxon>Bacillales</taxon>
        <taxon>Paenibacillaceae</taxon>
        <taxon>Paenibacillus</taxon>
    </lineage>
</organism>
<evidence type="ECO:0000256" key="2">
    <source>
        <dbReference type="SAM" id="MobiDB-lite"/>
    </source>
</evidence>
<dbReference type="EMBL" id="JBHLWN010000124">
    <property type="protein sequence ID" value="MFC0216648.1"/>
    <property type="molecule type" value="Genomic_DNA"/>
</dbReference>
<feature type="coiled-coil region" evidence="1">
    <location>
        <begin position="61"/>
        <end position="95"/>
    </location>
</feature>
<dbReference type="Proteomes" id="UP001589776">
    <property type="component" value="Unassembled WGS sequence"/>
</dbReference>
<feature type="region of interest" description="Disordered" evidence="2">
    <location>
        <begin position="1"/>
        <end position="26"/>
    </location>
</feature>
<evidence type="ECO:0000313" key="4">
    <source>
        <dbReference type="Proteomes" id="UP001589776"/>
    </source>
</evidence>
<reference evidence="3 4" key="1">
    <citation type="submission" date="2024-09" db="EMBL/GenBank/DDBJ databases">
        <authorList>
            <person name="Sun Q."/>
            <person name="Mori K."/>
        </authorList>
    </citation>
    <scope>NUCLEOTIDE SEQUENCE [LARGE SCALE GENOMIC DNA]</scope>
    <source>
        <strain evidence="3 4">CCM 7759</strain>
    </source>
</reference>
<keyword evidence="4" id="KW-1185">Reference proteome</keyword>
<gene>
    <name evidence="3" type="ORF">ACFFK0_30065</name>
</gene>
<evidence type="ECO:0000313" key="3">
    <source>
        <dbReference type="EMBL" id="MFC0216648.1"/>
    </source>
</evidence>
<comment type="caution">
    <text evidence="3">The sequence shown here is derived from an EMBL/GenBank/DDBJ whole genome shotgun (WGS) entry which is preliminary data.</text>
</comment>
<accession>A0ABV6DVS5</accession>
<sequence length="104" mass="11784">MMNPMNNSSAFNRSGTGSQLQQTDPQIQMTLTQAGVSNFSQQLMMTEQMLQQVMTRLHYAQNQVQVQAQGQLRELQQLEQQIAQTLQQFQIVSRAAQAQPTVLM</sequence>
<keyword evidence="1" id="KW-0175">Coiled coil</keyword>
<proteinExistence type="predicted"/>
<evidence type="ECO:0000256" key="1">
    <source>
        <dbReference type="SAM" id="Coils"/>
    </source>
</evidence>
<name>A0ABV6DVS5_9BACL</name>
<dbReference type="RefSeq" id="WP_377475041.1">
    <property type="nucleotide sequence ID" value="NZ_JBHLWN010000124.1"/>
</dbReference>
<protein>
    <submittedName>
        <fullName evidence="3">Uncharacterized protein</fullName>
    </submittedName>
</protein>